<protein>
    <recommendedName>
        <fullName evidence="3">beta-galactosidase</fullName>
        <ecNumber evidence="3">3.2.1.23</ecNumber>
    </recommendedName>
</protein>
<dbReference type="Gene3D" id="3.20.20.80">
    <property type="entry name" value="Glycosidases"/>
    <property type="match status" value="1"/>
</dbReference>
<gene>
    <name evidence="11" type="ORF">ING2E5B_1437</name>
</gene>
<name>A0A098BZX4_9BACT</name>
<dbReference type="PANTHER" id="PTHR36447">
    <property type="entry name" value="BETA-GALACTOSIDASE GANA"/>
    <property type="match status" value="1"/>
</dbReference>
<dbReference type="GO" id="GO:0046872">
    <property type="term" value="F:metal ion binding"/>
    <property type="evidence" value="ECO:0007669"/>
    <property type="project" value="UniProtKB-KW"/>
</dbReference>
<feature type="domain" description="Beta-galactosidase trimerisation" evidence="10">
    <location>
        <begin position="452"/>
        <end position="657"/>
    </location>
</feature>
<comment type="similarity">
    <text evidence="2">Belongs to the glycosyl hydrolase 42 family.</text>
</comment>
<dbReference type="SUPFAM" id="SSF52317">
    <property type="entry name" value="Class I glutamine amidotransferase-like"/>
    <property type="match status" value="1"/>
</dbReference>
<dbReference type="InterPro" id="IPR013529">
    <property type="entry name" value="Glyco_hydro_42_N"/>
</dbReference>
<keyword evidence="6" id="KW-0862">Zinc</keyword>
<keyword evidence="8" id="KW-0732">Signal</keyword>
<dbReference type="Proteomes" id="UP000032417">
    <property type="component" value="Chromosome 1"/>
</dbReference>
<dbReference type="SUPFAM" id="SSF51445">
    <property type="entry name" value="(Trans)glycosidases"/>
    <property type="match status" value="1"/>
</dbReference>
<dbReference type="GO" id="GO:0005975">
    <property type="term" value="P:carbohydrate metabolic process"/>
    <property type="evidence" value="ECO:0007669"/>
    <property type="project" value="InterPro"/>
</dbReference>
<dbReference type="AlphaFoldDB" id="A0A098BZX4"/>
<feature type="domain" description="Glycoside hydrolase family 42 N-terminal" evidence="9">
    <location>
        <begin position="59"/>
        <end position="421"/>
    </location>
</feature>
<evidence type="ECO:0000256" key="5">
    <source>
        <dbReference type="ARBA" id="ARBA00022801"/>
    </source>
</evidence>
<keyword evidence="7" id="KW-0326">Glycosidase</keyword>
<dbReference type="OrthoDB" id="9800974at2"/>
<dbReference type="HOGENOM" id="CLU_023100_0_0_10"/>
<dbReference type="EMBL" id="LN515532">
    <property type="protein sequence ID" value="CEA16185.1"/>
    <property type="molecule type" value="Genomic_DNA"/>
</dbReference>
<reference evidence="11 12" key="1">
    <citation type="submission" date="2014-08" db="EMBL/GenBank/DDBJ databases">
        <authorList>
            <person name="Wibberg D."/>
        </authorList>
    </citation>
    <scope>NUCLEOTIDE SEQUENCE [LARGE SCALE GENOMIC DNA]</scope>
    <source>
        <strain evidence="12">ING2-E5B</strain>
    </source>
</reference>
<evidence type="ECO:0000256" key="4">
    <source>
        <dbReference type="ARBA" id="ARBA00022723"/>
    </source>
</evidence>
<evidence type="ECO:0000256" key="3">
    <source>
        <dbReference type="ARBA" id="ARBA00012756"/>
    </source>
</evidence>
<evidence type="ECO:0000256" key="6">
    <source>
        <dbReference type="ARBA" id="ARBA00022833"/>
    </source>
</evidence>
<feature type="chain" id="PRO_5030002991" description="beta-galactosidase" evidence="8">
    <location>
        <begin position="27"/>
        <end position="766"/>
    </location>
</feature>
<evidence type="ECO:0000259" key="9">
    <source>
        <dbReference type="Pfam" id="PF02449"/>
    </source>
</evidence>
<dbReference type="CDD" id="cd03143">
    <property type="entry name" value="A4_beta-galactosidase_middle_domain"/>
    <property type="match status" value="1"/>
</dbReference>
<dbReference type="InterPro" id="IPR017853">
    <property type="entry name" value="GH"/>
</dbReference>
<accession>A0A098BZX4</accession>
<keyword evidence="4" id="KW-0479">Metal-binding</keyword>
<dbReference type="Pfam" id="PF02449">
    <property type="entry name" value="Glyco_hydro_42"/>
    <property type="match status" value="1"/>
</dbReference>
<dbReference type="InterPro" id="IPR013738">
    <property type="entry name" value="Beta_galactosidase_Trimer"/>
</dbReference>
<evidence type="ECO:0000313" key="12">
    <source>
        <dbReference type="Proteomes" id="UP000032417"/>
    </source>
</evidence>
<dbReference type="STRING" id="1562970.ING2E5B_1437"/>
<evidence type="ECO:0000256" key="8">
    <source>
        <dbReference type="SAM" id="SignalP"/>
    </source>
</evidence>
<feature type="signal peptide" evidence="8">
    <location>
        <begin position="1"/>
        <end position="26"/>
    </location>
</feature>
<keyword evidence="5" id="KW-0378">Hydrolase</keyword>
<evidence type="ECO:0000313" key="11">
    <source>
        <dbReference type="EMBL" id="CEA16185.1"/>
    </source>
</evidence>
<proteinExistence type="inferred from homology"/>
<dbReference type="KEGG" id="pbt:ING2E5B_1437"/>
<dbReference type="PANTHER" id="PTHR36447:SF2">
    <property type="entry name" value="BETA-GALACTOSIDASE YESZ"/>
    <property type="match status" value="1"/>
</dbReference>
<comment type="catalytic activity">
    <reaction evidence="1">
        <text>Hydrolysis of terminal non-reducing beta-D-galactose residues in beta-D-galactosides.</text>
        <dbReference type="EC" id="3.2.1.23"/>
    </reaction>
</comment>
<dbReference type="InterPro" id="IPR003476">
    <property type="entry name" value="Glyco_hydro_42"/>
</dbReference>
<sequence length="766" mass="86379">MKIQSFLILVLLVFSSTLTMSGQVKSDNVNIEKDFFPFSVWYSGGKARAPMLSKITESSEAEWRKDLQQIKDLGFNTVRTWVEWATCEPEPGKYNFENLELLMTLAEEVGLRVFIQVYVDSAPDWVAHNFPHALFEAQSGDIVVPQSAPGACMDNKEVEDAILNFYKETAKVANKYPNLFGWDLWSEPHIINWASLDYVPNIQFCFCDGTQNRFRIWLKEKYQTLDNLNKAWYRNFTDWNQVEAPRFSTILSYTDFVDWKTFIYEKLVGDMQARYDAIREIDHTSLITAHAVGASLFQSPHVGAGATDDFLMARPLDYYGVSIYPKHNRPEGAWSTTTLRTVMDFTRSANRENGGWFVGELQGGLGTISLLISDPVTSNDHSIWAWSAIAKGAKGVNIYAYYPMSTGYEAGGYGLINLDGTLTERSVNAGKIADVVNKNQELFLKGIPVKAKVGIVYNPLTQMVGGMQRRDYPAAMSQSLIGYFQSFANHNVPVDFIHREHIEKGELSQYKLIILPYPIMFTQEAAKELREFVSNGGYILAEARFGWNDERGFASEIIPGLGMHDIFGAREDEVRMRENVTFTINGDNHPVLKGFKSGDLLNGSLYSQSVKLLENSNAKVLATTSEGDPAIISSPYGKGEAILAGTYLGMANFSEIVPNNDKFFLNLLNWAKIERPFTTSEDGRSSNQIEVRLQDSDKGYLLFLINHSVNNETIEIDLKVDYDGIFTLRDVINEESKNINSRGNILKLNLSVNSRNASVFEIYRNE</sequence>
<dbReference type="Gene3D" id="3.40.50.880">
    <property type="match status" value="1"/>
</dbReference>
<dbReference type="InterPro" id="IPR029062">
    <property type="entry name" value="Class_I_gatase-like"/>
</dbReference>
<evidence type="ECO:0000256" key="1">
    <source>
        <dbReference type="ARBA" id="ARBA00001412"/>
    </source>
</evidence>
<keyword evidence="12" id="KW-1185">Reference proteome</keyword>
<evidence type="ECO:0000256" key="2">
    <source>
        <dbReference type="ARBA" id="ARBA00005940"/>
    </source>
</evidence>
<dbReference type="EC" id="3.2.1.23" evidence="3"/>
<organism evidence="11 12">
    <name type="scientific">Fermentimonas caenicola</name>
    <dbReference type="NCBI Taxonomy" id="1562970"/>
    <lineage>
        <taxon>Bacteria</taxon>
        <taxon>Pseudomonadati</taxon>
        <taxon>Bacteroidota</taxon>
        <taxon>Bacteroidia</taxon>
        <taxon>Bacteroidales</taxon>
        <taxon>Dysgonomonadaceae</taxon>
        <taxon>Fermentimonas</taxon>
    </lineage>
</organism>
<dbReference type="Pfam" id="PF08532">
    <property type="entry name" value="Glyco_hydro_42M"/>
    <property type="match status" value="1"/>
</dbReference>
<evidence type="ECO:0000256" key="7">
    <source>
        <dbReference type="ARBA" id="ARBA00023295"/>
    </source>
</evidence>
<evidence type="ECO:0000259" key="10">
    <source>
        <dbReference type="Pfam" id="PF08532"/>
    </source>
</evidence>
<dbReference type="GO" id="GO:0004565">
    <property type="term" value="F:beta-galactosidase activity"/>
    <property type="evidence" value="ECO:0007669"/>
    <property type="project" value="UniProtKB-EC"/>
</dbReference>
<dbReference type="GO" id="GO:0009341">
    <property type="term" value="C:beta-galactosidase complex"/>
    <property type="evidence" value="ECO:0007669"/>
    <property type="project" value="InterPro"/>
</dbReference>